<keyword evidence="4" id="KW-1185">Reference proteome</keyword>
<accession>S2VPJ5</accession>
<feature type="signal peptide" evidence="2">
    <location>
        <begin position="1"/>
        <end position="26"/>
    </location>
</feature>
<evidence type="ECO:0000256" key="1">
    <source>
        <dbReference type="SAM" id="MobiDB-lite"/>
    </source>
</evidence>
<protein>
    <recommendedName>
        <fullName evidence="5">Lipoprotein</fullName>
    </recommendedName>
</protein>
<dbReference type="Proteomes" id="UP000014393">
    <property type="component" value="Unassembled WGS sequence"/>
</dbReference>
<evidence type="ECO:0008006" key="5">
    <source>
        <dbReference type="Google" id="ProtNLM"/>
    </source>
</evidence>
<gene>
    <name evidence="3" type="ORF">HMPREF9237_00523</name>
</gene>
<reference evidence="3 4" key="1">
    <citation type="submission" date="2013-05" db="EMBL/GenBank/DDBJ databases">
        <title>The Genome Sequence of Actinobaculum schaalii FB123-CNA2.</title>
        <authorList>
            <consortium name="The Broad Institute Genomics Platform"/>
            <person name="Earl A."/>
            <person name="Ward D."/>
            <person name="Feldgarden M."/>
            <person name="Gevers D."/>
            <person name="Saerens B."/>
            <person name="Vaneechoutte M."/>
            <person name="Walker B."/>
            <person name="Young S."/>
            <person name="Zeng Q."/>
            <person name="Gargeya S."/>
            <person name="Fitzgerald M."/>
            <person name="Haas B."/>
            <person name="Abouelleil A."/>
            <person name="Allen A.W."/>
            <person name="Alvarado L."/>
            <person name="Arachchi H.M."/>
            <person name="Berlin A.M."/>
            <person name="Chapman S.B."/>
            <person name="Gainer-Dewar J."/>
            <person name="Goldberg J."/>
            <person name="Griggs A."/>
            <person name="Gujja S."/>
            <person name="Hansen M."/>
            <person name="Howarth C."/>
            <person name="Imamovic A."/>
            <person name="Ireland A."/>
            <person name="Larimer J."/>
            <person name="McCowan C."/>
            <person name="Murphy C."/>
            <person name="Pearson M."/>
            <person name="Poon T.W."/>
            <person name="Priest M."/>
            <person name="Roberts A."/>
            <person name="Saif S."/>
            <person name="Shea T."/>
            <person name="Sisk P."/>
            <person name="Sykes S."/>
            <person name="Wortman J."/>
            <person name="Nusbaum C."/>
            <person name="Birren B."/>
        </authorList>
    </citation>
    <scope>NUCLEOTIDE SEQUENCE [LARGE SCALE GENOMIC DNA]</scope>
    <source>
        <strain evidence="3 4">FB123-CNA-2</strain>
    </source>
</reference>
<feature type="chain" id="PRO_5038366774" description="Lipoprotein" evidence="2">
    <location>
        <begin position="27"/>
        <end position="257"/>
    </location>
</feature>
<evidence type="ECO:0000313" key="4">
    <source>
        <dbReference type="Proteomes" id="UP000014393"/>
    </source>
</evidence>
<dbReference type="RefSeq" id="WP_016442162.1">
    <property type="nucleotide sequence ID" value="NZ_KE150262.1"/>
</dbReference>
<feature type="region of interest" description="Disordered" evidence="1">
    <location>
        <begin position="25"/>
        <end position="72"/>
    </location>
</feature>
<feature type="compositionally biased region" description="Low complexity" evidence="1">
    <location>
        <begin position="51"/>
        <end position="66"/>
    </location>
</feature>
<proteinExistence type="predicted"/>
<keyword evidence="2" id="KW-0732">Signal</keyword>
<dbReference type="HOGENOM" id="CLU_1080251_0_0_11"/>
<dbReference type="AlphaFoldDB" id="S2VPJ5"/>
<feature type="compositionally biased region" description="Polar residues" evidence="1">
    <location>
        <begin position="25"/>
        <end position="40"/>
    </location>
</feature>
<organism evidence="3 4">
    <name type="scientific">Actinotignum schaalii FB123-CNA-2</name>
    <dbReference type="NCBI Taxonomy" id="883067"/>
    <lineage>
        <taxon>Bacteria</taxon>
        <taxon>Bacillati</taxon>
        <taxon>Actinomycetota</taxon>
        <taxon>Actinomycetes</taxon>
        <taxon>Actinomycetales</taxon>
        <taxon>Actinomycetaceae</taxon>
        <taxon>Actinotignum</taxon>
    </lineage>
</organism>
<evidence type="ECO:0000256" key="2">
    <source>
        <dbReference type="SAM" id="SignalP"/>
    </source>
</evidence>
<dbReference type="EMBL" id="AGWM01000004">
    <property type="protein sequence ID" value="EPD27960.1"/>
    <property type="molecule type" value="Genomic_DNA"/>
</dbReference>
<dbReference type="PROSITE" id="PS51257">
    <property type="entry name" value="PROKAR_LIPOPROTEIN"/>
    <property type="match status" value="1"/>
</dbReference>
<sequence>MAWKNVTRGVAGICVVCLLGACTSSSQTPAVGSRSETGAASSALKEKAGSEADSASPSSSAAEQNAGSEDTSEAIAREALKFVDELAEAEMGIIHWDNAKGGSEDLNYAGERRIAVTYSGDEASDYTVRTQVPDGTDGGPVLKSDMRFLIEHADFGPADQRGVSHGSVREGTAVPAADTRLLKGCSEGDGWTITRGWVAYNRNTDVIESFDFTMKKPGATIAVRQSDGSTREETSSCTVVWDLAAANGRVIDKPIPN</sequence>
<name>S2VPJ5_9ACTO</name>
<dbReference type="PATRIC" id="fig|883067.3.peg.530"/>
<comment type="caution">
    <text evidence="3">The sequence shown here is derived from an EMBL/GenBank/DDBJ whole genome shotgun (WGS) entry which is preliminary data.</text>
</comment>
<evidence type="ECO:0000313" key="3">
    <source>
        <dbReference type="EMBL" id="EPD27960.1"/>
    </source>
</evidence>